<keyword evidence="4" id="KW-1185">Reference proteome</keyword>
<dbReference type="GO" id="GO:0005737">
    <property type="term" value="C:cytoplasm"/>
    <property type="evidence" value="ECO:0007669"/>
    <property type="project" value="TreeGrafter"/>
</dbReference>
<accession>A0A2G5DK05</accession>
<dbReference type="GO" id="GO:0005524">
    <property type="term" value="F:ATP binding"/>
    <property type="evidence" value="ECO:0007669"/>
    <property type="project" value="InterPro"/>
</dbReference>
<feature type="chain" id="PRO_5013653502" description="Cysteinyl-tRNA ligase anticodon binding domain-containing protein" evidence="1">
    <location>
        <begin position="23"/>
        <end position="214"/>
    </location>
</feature>
<dbReference type="AlphaFoldDB" id="A0A2G5DK05"/>
<protein>
    <recommendedName>
        <fullName evidence="2">Cysteinyl-tRNA ligase anticodon binding domain-containing protein</fullName>
    </recommendedName>
</protein>
<dbReference type="PANTHER" id="PTHR10890:SF26">
    <property type="entry name" value="CYSTEINE--TRNA LIGASE 1, CYTOPLASMIC-RELATED"/>
    <property type="match status" value="1"/>
</dbReference>
<evidence type="ECO:0000313" key="3">
    <source>
        <dbReference type="EMBL" id="PIA43826.1"/>
    </source>
</evidence>
<dbReference type="GO" id="GO:0006423">
    <property type="term" value="P:cysteinyl-tRNA aminoacylation"/>
    <property type="evidence" value="ECO:0007669"/>
    <property type="project" value="TreeGrafter"/>
</dbReference>
<evidence type="ECO:0000256" key="1">
    <source>
        <dbReference type="SAM" id="SignalP"/>
    </source>
</evidence>
<dbReference type="Proteomes" id="UP000230069">
    <property type="component" value="Unassembled WGS sequence"/>
</dbReference>
<dbReference type="InterPro" id="IPR056411">
    <property type="entry name" value="CysS_C"/>
</dbReference>
<evidence type="ECO:0000313" key="4">
    <source>
        <dbReference type="Proteomes" id="UP000230069"/>
    </source>
</evidence>
<dbReference type="PANTHER" id="PTHR10890">
    <property type="entry name" value="CYSTEINYL-TRNA SYNTHETASE"/>
    <property type="match status" value="1"/>
</dbReference>
<dbReference type="Gene3D" id="1.20.120.1910">
    <property type="entry name" value="Cysteine-tRNA ligase, C-terminal anti-codon recognition domain"/>
    <property type="match status" value="1"/>
</dbReference>
<dbReference type="SUPFAM" id="SSF47323">
    <property type="entry name" value="Anticodon-binding domain of a subclass of class I aminoacyl-tRNA synthetases"/>
    <property type="match status" value="1"/>
</dbReference>
<feature type="signal peptide" evidence="1">
    <location>
        <begin position="1"/>
        <end position="22"/>
    </location>
</feature>
<dbReference type="STRING" id="218851.A0A2G5DK05"/>
<dbReference type="GO" id="GO:0004817">
    <property type="term" value="F:cysteine-tRNA ligase activity"/>
    <property type="evidence" value="ECO:0007669"/>
    <property type="project" value="TreeGrafter"/>
</dbReference>
<reference evidence="3 4" key="1">
    <citation type="submission" date="2017-09" db="EMBL/GenBank/DDBJ databases">
        <title>WGS assembly of Aquilegia coerulea Goldsmith.</title>
        <authorList>
            <person name="Hodges S."/>
            <person name="Kramer E."/>
            <person name="Nordborg M."/>
            <person name="Tomkins J."/>
            <person name="Borevitz J."/>
            <person name="Derieg N."/>
            <person name="Yan J."/>
            <person name="Mihaltcheva S."/>
            <person name="Hayes R.D."/>
            <person name="Rokhsar D."/>
        </authorList>
    </citation>
    <scope>NUCLEOTIDE SEQUENCE [LARGE SCALE GENOMIC DNA]</scope>
    <source>
        <strain evidence="4">cv. Goldsmith</strain>
    </source>
</reference>
<feature type="domain" description="Cysteinyl-tRNA ligase anticodon binding" evidence="2">
    <location>
        <begin position="160"/>
        <end position="205"/>
    </location>
</feature>
<dbReference type="InterPro" id="IPR024909">
    <property type="entry name" value="Cys-tRNA/MSH_ligase"/>
</dbReference>
<gene>
    <name evidence="3" type="ORF">AQUCO_01800103v1</name>
</gene>
<proteinExistence type="predicted"/>
<evidence type="ECO:0000259" key="2">
    <source>
        <dbReference type="Pfam" id="PF23493"/>
    </source>
</evidence>
<dbReference type="InterPro" id="IPR009080">
    <property type="entry name" value="tRNAsynth_Ia_anticodon-bd"/>
</dbReference>
<sequence>MSKSRKNCVSICKLLQVSVLLAVRDCVRFPIYKALHDVERATLLFPQVENVSENDNAVSKGQKFLKELKFDFEVKMADDLHVGDFLTSTLQKTLRFINSVTSDILKKKVQHQLSLSQSLVALETEVKGVLKVLGLMSSSPYAMVLKELKDKALVRAGLTDAELQLLLEKRSEAREKKDYHESDKIRDDLKMKGIAVMDDGQQDWRPRFKEDNVN</sequence>
<dbReference type="EMBL" id="KZ305035">
    <property type="protein sequence ID" value="PIA43826.1"/>
    <property type="molecule type" value="Genomic_DNA"/>
</dbReference>
<organism evidence="3 4">
    <name type="scientific">Aquilegia coerulea</name>
    <name type="common">Rocky mountain columbine</name>
    <dbReference type="NCBI Taxonomy" id="218851"/>
    <lineage>
        <taxon>Eukaryota</taxon>
        <taxon>Viridiplantae</taxon>
        <taxon>Streptophyta</taxon>
        <taxon>Embryophyta</taxon>
        <taxon>Tracheophyta</taxon>
        <taxon>Spermatophyta</taxon>
        <taxon>Magnoliopsida</taxon>
        <taxon>Ranunculales</taxon>
        <taxon>Ranunculaceae</taxon>
        <taxon>Thalictroideae</taxon>
        <taxon>Aquilegia</taxon>
    </lineage>
</organism>
<dbReference type="Pfam" id="PF23493">
    <property type="entry name" value="CysS_C"/>
    <property type="match status" value="1"/>
</dbReference>
<name>A0A2G5DK05_AQUCA</name>
<keyword evidence="1" id="KW-0732">Signal</keyword>
<dbReference type="InParanoid" id="A0A2G5DK05"/>
<dbReference type="OrthoDB" id="438179at2759"/>